<evidence type="ECO:0008006" key="4">
    <source>
        <dbReference type="Google" id="ProtNLM"/>
    </source>
</evidence>
<dbReference type="Proteomes" id="UP000273643">
    <property type="component" value="Unassembled WGS sequence"/>
</dbReference>
<organism evidence="2 3">
    <name type="scientific">Marinimicrobium koreense</name>
    <dbReference type="NCBI Taxonomy" id="306545"/>
    <lineage>
        <taxon>Bacteria</taxon>
        <taxon>Pseudomonadati</taxon>
        <taxon>Pseudomonadota</taxon>
        <taxon>Gammaproteobacteria</taxon>
        <taxon>Cellvibrionales</taxon>
        <taxon>Cellvibrionaceae</taxon>
        <taxon>Marinimicrobium</taxon>
    </lineage>
</organism>
<sequence>MKKLFILLSLLVCLPSQACDETCKREAAMEEHGVKFPSYLTASYCQDTSVAFLLRARESLQSYRDEKLTSGHKGGMRNISNFLKQRKQWLEECDQYLALTGQGRVFRDEATTQNILTAIDSTTAELDRLVASGGGVHAPASQAEMAGVRMDQLFMVVDNHRTDLQLRGQLVIR</sequence>
<keyword evidence="1" id="KW-0732">Signal</keyword>
<evidence type="ECO:0000256" key="1">
    <source>
        <dbReference type="SAM" id="SignalP"/>
    </source>
</evidence>
<dbReference type="OrthoDB" id="5732971at2"/>
<name>A0A3N1NP47_9GAMM</name>
<gene>
    <name evidence="2" type="ORF">EDC38_1199</name>
</gene>
<keyword evidence="3" id="KW-1185">Reference proteome</keyword>
<feature type="signal peptide" evidence="1">
    <location>
        <begin position="1"/>
        <end position="18"/>
    </location>
</feature>
<proteinExistence type="predicted"/>
<dbReference type="RefSeq" id="WP_123637716.1">
    <property type="nucleotide sequence ID" value="NZ_RJUK01000001.1"/>
</dbReference>
<evidence type="ECO:0000313" key="3">
    <source>
        <dbReference type="Proteomes" id="UP000273643"/>
    </source>
</evidence>
<feature type="chain" id="PRO_5018304778" description="Lysozyme inhibitor LprI N-terminal domain-containing protein" evidence="1">
    <location>
        <begin position="19"/>
        <end position="173"/>
    </location>
</feature>
<reference evidence="2 3" key="1">
    <citation type="submission" date="2018-11" db="EMBL/GenBank/DDBJ databases">
        <title>Genomic Encyclopedia of Type Strains, Phase IV (KMG-IV): sequencing the most valuable type-strain genomes for metagenomic binning, comparative biology and taxonomic classification.</title>
        <authorList>
            <person name="Goeker M."/>
        </authorList>
    </citation>
    <scope>NUCLEOTIDE SEQUENCE [LARGE SCALE GENOMIC DNA]</scope>
    <source>
        <strain evidence="2 3">DSM 16974</strain>
    </source>
</reference>
<protein>
    <recommendedName>
        <fullName evidence="4">Lysozyme inhibitor LprI N-terminal domain-containing protein</fullName>
    </recommendedName>
</protein>
<dbReference type="AlphaFoldDB" id="A0A3N1NP47"/>
<dbReference type="EMBL" id="RJUK01000001">
    <property type="protein sequence ID" value="ROQ20592.1"/>
    <property type="molecule type" value="Genomic_DNA"/>
</dbReference>
<accession>A0A3N1NP47</accession>
<comment type="caution">
    <text evidence="2">The sequence shown here is derived from an EMBL/GenBank/DDBJ whole genome shotgun (WGS) entry which is preliminary data.</text>
</comment>
<evidence type="ECO:0000313" key="2">
    <source>
        <dbReference type="EMBL" id="ROQ20592.1"/>
    </source>
</evidence>